<dbReference type="InterPro" id="IPR012000">
    <property type="entry name" value="Thiamin_PyroP_enz_cen_dom"/>
</dbReference>
<dbReference type="PANTHER" id="PTHR43710">
    <property type="entry name" value="2-HYDROXYACYL-COA LYASE"/>
    <property type="match status" value="1"/>
</dbReference>
<feature type="domain" description="Thiamine pyrophosphate enzyme central" evidence="7">
    <location>
        <begin position="81"/>
        <end position="209"/>
    </location>
</feature>
<dbReference type="GO" id="GO:0001561">
    <property type="term" value="P:fatty acid alpha-oxidation"/>
    <property type="evidence" value="ECO:0007669"/>
    <property type="project" value="TreeGrafter"/>
</dbReference>
<dbReference type="SUPFAM" id="SSF52518">
    <property type="entry name" value="Thiamin diphosphate-binding fold (THDP-binding)"/>
    <property type="match status" value="1"/>
</dbReference>
<gene>
    <name evidence="8" type="ORF">METZ01_LOCUS495792</name>
</gene>
<comment type="similarity">
    <text evidence="2">Belongs to the TPP enzyme family.</text>
</comment>
<keyword evidence="4" id="KW-0460">Magnesium</keyword>
<dbReference type="Gene3D" id="3.40.50.970">
    <property type="match status" value="1"/>
</dbReference>
<protein>
    <recommendedName>
        <fullName evidence="7">Thiamine pyrophosphate enzyme central domain-containing protein</fullName>
    </recommendedName>
</protein>
<dbReference type="InterPro" id="IPR029061">
    <property type="entry name" value="THDP-binding"/>
</dbReference>
<organism evidence="8">
    <name type="scientific">marine metagenome</name>
    <dbReference type="NCBI Taxonomy" id="408172"/>
    <lineage>
        <taxon>unclassified sequences</taxon>
        <taxon>metagenomes</taxon>
        <taxon>ecological metagenomes</taxon>
    </lineage>
</organism>
<dbReference type="GO" id="GO:0000287">
    <property type="term" value="F:magnesium ion binding"/>
    <property type="evidence" value="ECO:0007669"/>
    <property type="project" value="InterPro"/>
</dbReference>
<evidence type="ECO:0000256" key="1">
    <source>
        <dbReference type="ARBA" id="ARBA00001964"/>
    </source>
</evidence>
<accession>A0A383DGE4</accession>
<keyword evidence="6" id="KW-0456">Lyase</keyword>
<keyword evidence="3" id="KW-0479">Metal-binding</keyword>
<evidence type="ECO:0000259" key="7">
    <source>
        <dbReference type="Pfam" id="PF00205"/>
    </source>
</evidence>
<dbReference type="GO" id="GO:0005777">
    <property type="term" value="C:peroxisome"/>
    <property type="evidence" value="ECO:0007669"/>
    <property type="project" value="TreeGrafter"/>
</dbReference>
<comment type="cofactor">
    <cofactor evidence="1">
        <name>thiamine diphosphate</name>
        <dbReference type="ChEBI" id="CHEBI:58937"/>
    </cofactor>
</comment>
<evidence type="ECO:0000256" key="4">
    <source>
        <dbReference type="ARBA" id="ARBA00022842"/>
    </source>
</evidence>
<keyword evidence="5" id="KW-0786">Thiamine pyrophosphate</keyword>
<name>A0A383DGE4_9ZZZZ</name>
<dbReference type="GO" id="GO:0030976">
    <property type="term" value="F:thiamine pyrophosphate binding"/>
    <property type="evidence" value="ECO:0007669"/>
    <property type="project" value="InterPro"/>
</dbReference>
<feature type="non-terminal residue" evidence="8">
    <location>
        <position position="236"/>
    </location>
</feature>
<dbReference type="InterPro" id="IPR045025">
    <property type="entry name" value="HACL1-like"/>
</dbReference>
<dbReference type="Pfam" id="PF00205">
    <property type="entry name" value="TPP_enzyme_M"/>
    <property type="match status" value="1"/>
</dbReference>
<dbReference type="CDD" id="cd07035">
    <property type="entry name" value="TPP_PYR_POX_like"/>
    <property type="match status" value="1"/>
</dbReference>
<dbReference type="SUPFAM" id="SSF52467">
    <property type="entry name" value="DHS-like NAD/FAD-binding domain"/>
    <property type="match status" value="1"/>
</dbReference>
<dbReference type="FunFam" id="3.40.50.1220:FF:000006">
    <property type="entry name" value="2-hydroxyacyl-CoA lyase 1"/>
    <property type="match status" value="1"/>
</dbReference>
<evidence type="ECO:0000256" key="6">
    <source>
        <dbReference type="ARBA" id="ARBA00023239"/>
    </source>
</evidence>
<dbReference type="GO" id="GO:0016830">
    <property type="term" value="F:carbon-carbon lyase activity"/>
    <property type="evidence" value="ECO:0007669"/>
    <property type="project" value="UniProtKB-ARBA"/>
</dbReference>
<proteinExistence type="inferred from homology"/>
<reference evidence="8" key="1">
    <citation type="submission" date="2018-05" db="EMBL/GenBank/DDBJ databases">
        <authorList>
            <person name="Lanie J.A."/>
            <person name="Ng W.-L."/>
            <person name="Kazmierczak K.M."/>
            <person name="Andrzejewski T.M."/>
            <person name="Davidsen T.M."/>
            <person name="Wayne K.J."/>
            <person name="Tettelin H."/>
            <person name="Glass J.I."/>
            <person name="Rusch D."/>
            <person name="Podicherti R."/>
            <person name="Tsui H.-C.T."/>
            <person name="Winkler M.E."/>
        </authorList>
    </citation>
    <scope>NUCLEOTIDE SEQUENCE</scope>
</reference>
<dbReference type="PANTHER" id="PTHR43710:SF2">
    <property type="entry name" value="2-HYDROXYACYL-COA LYASE 1"/>
    <property type="match status" value="1"/>
</dbReference>
<sequence length="236" mass="26282">QEERQVLIATPFCKFAHGIENVGRIPYYVEMATRHAIYGRPGACYLDLPDDIISGECDLDDIVQVERVPEPPRMVAPTENIEAALDVLEGAERPLVLVGKGMAWAHAENEVRDFIDRTQLPFVRSPMGKGVVPDDHPLAVSAARTLALQNADVIFLMGARFNWIFHFGLPPRFAPDVKVVQLDISPEEIGHNKPSEVALVGDGKAIMSQMNQALEGRQWFYPQDTPWRMALGKKVS</sequence>
<feature type="non-terminal residue" evidence="8">
    <location>
        <position position="1"/>
    </location>
</feature>
<evidence type="ECO:0000256" key="5">
    <source>
        <dbReference type="ARBA" id="ARBA00023052"/>
    </source>
</evidence>
<dbReference type="Gene3D" id="3.40.50.1220">
    <property type="entry name" value="TPP-binding domain"/>
    <property type="match status" value="1"/>
</dbReference>
<dbReference type="InterPro" id="IPR029035">
    <property type="entry name" value="DHS-like_NAD/FAD-binding_dom"/>
</dbReference>
<dbReference type="EMBL" id="UINC01216695">
    <property type="protein sequence ID" value="SVE42938.1"/>
    <property type="molecule type" value="Genomic_DNA"/>
</dbReference>
<evidence type="ECO:0000256" key="3">
    <source>
        <dbReference type="ARBA" id="ARBA00022723"/>
    </source>
</evidence>
<evidence type="ECO:0000256" key="2">
    <source>
        <dbReference type="ARBA" id="ARBA00007812"/>
    </source>
</evidence>
<evidence type="ECO:0000313" key="8">
    <source>
        <dbReference type="EMBL" id="SVE42938.1"/>
    </source>
</evidence>
<dbReference type="AlphaFoldDB" id="A0A383DGE4"/>